<protein>
    <recommendedName>
        <fullName evidence="1">Integrase catalytic domain-containing protein</fullName>
    </recommendedName>
</protein>
<evidence type="ECO:0000313" key="3">
    <source>
        <dbReference type="Proteomes" id="UP001157938"/>
    </source>
</evidence>
<keyword evidence="3" id="KW-1185">Reference proteome</keyword>
<dbReference type="EMBL" id="CAKLBC010001270">
    <property type="protein sequence ID" value="CAH0490574.1"/>
    <property type="molecule type" value="Genomic_DNA"/>
</dbReference>
<gene>
    <name evidence="2" type="ORF">PFR001_LOCUS5895</name>
</gene>
<dbReference type="Gene3D" id="3.30.420.10">
    <property type="entry name" value="Ribonuclease H-like superfamily/Ribonuclease H"/>
    <property type="match status" value="1"/>
</dbReference>
<sequence length="249" mass="27205">MDFTFGLPPDEQKGTGVLVLVDRFSKMVHFAKVSANITAETTAKIFIDRIFRHHGLPEYIVSNHDPRFTSAFWAELFQLLGTRYVTSFSSWSSFLLLAKLAINSAAHASTDLMPFFVNNASHPRISALLALLASEHPSSKLGGVVSTDGIAPKLLMIDKDENKVAADATPVGNFVANGISTPDAMHSIASSFANFAPKEDLSPVSSAAVTEFLLLRQGIAHFVRNALQEAVDKQKENADRRDRKNMLTC</sequence>
<dbReference type="PROSITE" id="PS50994">
    <property type="entry name" value="INTEGRASE"/>
    <property type="match status" value="1"/>
</dbReference>
<dbReference type="InterPro" id="IPR012337">
    <property type="entry name" value="RNaseH-like_sf"/>
</dbReference>
<evidence type="ECO:0000313" key="2">
    <source>
        <dbReference type="EMBL" id="CAH0490574.1"/>
    </source>
</evidence>
<reference evidence="2 3" key="1">
    <citation type="submission" date="2021-11" db="EMBL/GenBank/DDBJ databases">
        <authorList>
            <person name="Islam A."/>
            <person name="Islam S."/>
            <person name="Flora M.S."/>
            <person name="Rahman M."/>
            <person name="Ziaur R.M."/>
            <person name="Epstein J.H."/>
            <person name="Hassan M."/>
            <person name="Klassen M."/>
            <person name="Woodard K."/>
            <person name="Webb A."/>
            <person name="Webby R.J."/>
            <person name="El Zowalaty M.E."/>
        </authorList>
    </citation>
    <scope>NUCLEOTIDE SEQUENCE [LARGE SCALE GENOMIC DNA]</scope>
    <source>
        <strain evidence="2">Pf1</strain>
    </source>
</reference>
<organism evidence="2 3">
    <name type="scientific">Peronospora farinosa</name>
    <dbReference type="NCBI Taxonomy" id="134698"/>
    <lineage>
        <taxon>Eukaryota</taxon>
        <taxon>Sar</taxon>
        <taxon>Stramenopiles</taxon>
        <taxon>Oomycota</taxon>
        <taxon>Peronosporomycetes</taxon>
        <taxon>Peronosporales</taxon>
        <taxon>Peronosporaceae</taxon>
        <taxon>Peronospora</taxon>
    </lineage>
</organism>
<comment type="caution">
    <text evidence="2">The sequence shown here is derived from an EMBL/GenBank/DDBJ whole genome shotgun (WGS) entry which is preliminary data.</text>
</comment>
<name>A0ABN8CBN4_9STRA</name>
<dbReference type="SUPFAM" id="SSF53098">
    <property type="entry name" value="Ribonuclease H-like"/>
    <property type="match status" value="1"/>
</dbReference>
<feature type="domain" description="Integrase catalytic" evidence="1">
    <location>
        <begin position="1"/>
        <end position="160"/>
    </location>
</feature>
<proteinExistence type="predicted"/>
<dbReference type="InterPro" id="IPR001584">
    <property type="entry name" value="Integrase_cat-core"/>
</dbReference>
<dbReference type="Proteomes" id="UP001157938">
    <property type="component" value="Unassembled WGS sequence"/>
</dbReference>
<dbReference type="InterPro" id="IPR036397">
    <property type="entry name" value="RNaseH_sf"/>
</dbReference>
<dbReference type="PANTHER" id="PTHR45835">
    <property type="entry name" value="YALI0A06105P"/>
    <property type="match status" value="1"/>
</dbReference>
<accession>A0ABN8CBN4</accession>
<evidence type="ECO:0000259" key="1">
    <source>
        <dbReference type="PROSITE" id="PS50994"/>
    </source>
</evidence>
<dbReference type="PANTHER" id="PTHR45835:SF99">
    <property type="entry name" value="CHROMO DOMAIN-CONTAINING PROTEIN-RELATED"/>
    <property type="match status" value="1"/>
</dbReference>